<comment type="caution">
    <text evidence="2">The sequence shown here is derived from an EMBL/GenBank/DDBJ whole genome shotgun (WGS) entry which is preliminary data.</text>
</comment>
<reference evidence="2 3" key="1">
    <citation type="submission" date="2024-01" db="EMBL/GenBank/DDBJ databases">
        <title>Genome assemblies of Stephania.</title>
        <authorList>
            <person name="Yang L."/>
        </authorList>
    </citation>
    <scope>NUCLEOTIDE SEQUENCE [LARGE SCALE GENOMIC DNA]</scope>
    <source>
        <strain evidence="2">JXDWG</strain>
        <tissue evidence="2">Leaf</tissue>
    </source>
</reference>
<dbReference type="EMBL" id="JBBNAG010000008">
    <property type="protein sequence ID" value="KAK9112614.1"/>
    <property type="molecule type" value="Genomic_DNA"/>
</dbReference>
<dbReference type="AlphaFoldDB" id="A0AAP0NNP1"/>
<protein>
    <submittedName>
        <fullName evidence="2">Uncharacterized protein</fullName>
    </submittedName>
</protein>
<evidence type="ECO:0000256" key="1">
    <source>
        <dbReference type="SAM" id="MobiDB-lite"/>
    </source>
</evidence>
<keyword evidence="3" id="KW-1185">Reference proteome</keyword>
<sequence length="201" mass="22033">MAYASRLLHEQPIASSSFVEVTTPYPLLLCLIGDQSVRQCATASLLHAVPAPLPPHHSESHRRASRAAAGVVPPCQRPSPWNRRPRPPYRFAAIAASAAIRSAAALLLSATHWIASSLSIRTAAADPTELLSLESRCSTVRAIRRPRLLSSAARLARMLPGHAPRRLDRTANRRFVMLELYRFFSSPSSVEQQQTGEGEDQ</sequence>
<dbReference type="Proteomes" id="UP001419268">
    <property type="component" value="Unassembled WGS sequence"/>
</dbReference>
<feature type="region of interest" description="Disordered" evidence="1">
    <location>
        <begin position="54"/>
        <end position="79"/>
    </location>
</feature>
<evidence type="ECO:0000313" key="2">
    <source>
        <dbReference type="EMBL" id="KAK9112614.1"/>
    </source>
</evidence>
<accession>A0AAP0NNP1</accession>
<proteinExistence type="predicted"/>
<evidence type="ECO:0000313" key="3">
    <source>
        <dbReference type="Proteomes" id="UP001419268"/>
    </source>
</evidence>
<gene>
    <name evidence="2" type="ORF">Scep_020133</name>
</gene>
<organism evidence="2 3">
    <name type="scientific">Stephania cephalantha</name>
    <dbReference type="NCBI Taxonomy" id="152367"/>
    <lineage>
        <taxon>Eukaryota</taxon>
        <taxon>Viridiplantae</taxon>
        <taxon>Streptophyta</taxon>
        <taxon>Embryophyta</taxon>
        <taxon>Tracheophyta</taxon>
        <taxon>Spermatophyta</taxon>
        <taxon>Magnoliopsida</taxon>
        <taxon>Ranunculales</taxon>
        <taxon>Menispermaceae</taxon>
        <taxon>Menispermoideae</taxon>
        <taxon>Cissampelideae</taxon>
        <taxon>Stephania</taxon>
    </lineage>
</organism>
<name>A0AAP0NNP1_9MAGN</name>